<keyword evidence="4" id="KW-0479">Metal-binding</keyword>
<dbReference type="SUPFAM" id="SSF57716">
    <property type="entry name" value="Glucocorticoid receptor-like (DNA-binding domain)"/>
    <property type="match status" value="1"/>
</dbReference>
<dbReference type="InterPro" id="IPR015886">
    <property type="entry name" value="H2TH_FPG"/>
</dbReference>
<accession>A0A099D3G4</accession>
<dbReference type="SMART" id="SM01232">
    <property type="entry name" value="H2TH"/>
    <property type="match status" value="1"/>
</dbReference>
<comment type="similarity">
    <text evidence="2">Belongs to the FPG family.</text>
</comment>
<keyword evidence="10" id="KW-0234">DNA repair</keyword>
<dbReference type="GO" id="GO:0003684">
    <property type="term" value="F:damaged DNA binding"/>
    <property type="evidence" value="ECO:0007669"/>
    <property type="project" value="InterPro"/>
</dbReference>
<dbReference type="EMBL" id="JPMV01000038">
    <property type="protein sequence ID" value="KGI79885.1"/>
    <property type="molecule type" value="Genomic_DNA"/>
</dbReference>
<dbReference type="GO" id="GO:0008534">
    <property type="term" value="F:oxidized purine nucleobase lesion DNA N-glycosylase activity"/>
    <property type="evidence" value="ECO:0007669"/>
    <property type="project" value="UniProtKB-ARBA"/>
</dbReference>
<evidence type="ECO:0000313" key="18">
    <source>
        <dbReference type="EMBL" id="ASU80866.1"/>
    </source>
</evidence>
<dbReference type="CDD" id="cd08970">
    <property type="entry name" value="AcNei1_N"/>
    <property type="match status" value="1"/>
</dbReference>
<dbReference type="EMBL" id="CP022752">
    <property type="protein sequence ID" value="ASU80866.1"/>
    <property type="molecule type" value="Genomic_DNA"/>
</dbReference>
<sequence>MPEGHIVHRLAELHRRRFAGEPVRVGSPQGRFTAAAELDGAVFRDAQAHGKHLWHRYGPDRVVHVHLGLYGKFTEAPVPLGQPRGKVRMRLVGPTHGTDLRGPAACELLTEEELARLRDRLGPDPLRSDAEPETAWQRVTRSRSAVAALLMDQSVLSGVGNAYRAEVLFRWGVPPRLPGHSLPRRHWDAIWDDLVALMSDGVRTGRIDTVREEHSPEVTGRAPRNDRHGGEVYVYRRAGAACLVCSTPVATAELLGRKLYWCPRCQRE</sequence>
<reference evidence="18 21" key="2">
    <citation type="submission" date="2017-08" db="EMBL/GenBank/DDBJ databases">
        <title>The complete genome sequence of moderately halophilic actinomycete Actinopolyspora erythraea YIM 90600, the producer of novel erythromycin, novel actinopolysporins A-C and tubercidin.</title>
        <authorList>
            <person name="Yin M."/>
            <person name="Tang S."/>
        </authorList>
    </citation>
    <scope>NUCLEOTIDE SEQUENCE [LARGE SCALE GENOMIC DNA]</scope>
    <source>
        <strain evidence="18 21">YIM 90600</strain>
    </source>
</reference>
<dbReference type="Pfam" id="PF06827">
    <property type="entry name" value="zf-FPG_IleRS"/>
    <property type="match status" value="1"/>
</dbReference>
<dbReference type="Proteomes" id="UP000215043">
    <property type="component" value="Chromosome"/>
</dbReference>
<keyword evidence="5" id="KW-0227">DNA damage</keyword>
<dbReference type="GO" id="GO:0006979">
    <property type="term" value="P:response to oxidative stress"/>
    <property type="evidence" value="ECO:0007669"/>
    <property type="project" value="UniProtKB-ARBA"/>
</dbReference>
<evidence type="ECO:0000256" key="10">
    <source>
        <dbReference type="ARBA" id="ARBA00023204"/>
    </source>
</evidence>
<dbReference type="GO" id="GO:0000703">
    <property type="term" value="F:oxidized pyrimidine nucleobase lesion DNA N-glycosylase activity"/>
    <property type="evidence" value="ECO:0007669"/>
    <property type="project" value="TreeGrafter"/>
</dbReference>
<dbReference type="PROSITE" id="PS51068">
    <property type="entry name" value="FPG_CAT"/>
    <property type="match status" value="1"/>
</dbReference>
<dbReference type="Proteomes" id="UP000029737">
    <property type="component" value="Unassembled WGS sequence"/>
</dbReference>
<evidence type="ECO:0000313" key="19">
    <source>
        <dbReference type="EMBL" id="KGI79885.1"/>
    </source>
</evidence>
<evidence type="ECO:0000256" key="7">
    <source>
        <dbReference type="ARBA" id="ARBA00022801"/>
    </source>
</evidence>
<dbReference type="InterPro" id="IPR010663">
    <property type="entry name" value="Znf_FPG/IleRS"/>
</dbReference>
<dbReference type="GO" id="GO:0008270">
    <property type="term" value="F:zinc ion binding"/>
    <property type="evidence" value="ECO:0007669"/>
    <property type="project" value="UniProtKB-KW"/>
</dbReference>
<keyword evidence="6 15" id="KW-0863">Zinc-finger</keyword>
<dbReference type="KEGG" id="aey:CDG81_05760"/>
<dbReference type="RefSeq" id="WP_043577690.1">
    <property type="nucleotide sequence ID" value="NZ_CP022752.1"/>
</dbReference>
<dbReference type="SMART" id="SM00898">
    <property type="entry name" value="Fapy_DNA_glyco"/>
    <property type="match status" value="1"/>
</dbReference>
<dbReference type="GO" id="GO:0003690">
    <property type="term" value="F:double-stranded DNA binding"/>
    <property type="evidence" value="ECO:0007669"/>
    <property type="project" value="UniProtKB-ARBA"/>
</dbReference>
<comment type="cofactor">
    <cofactor evidence="1">
        <name>Zn(2+)</name>
        <dbReference type="ChEBI" id="CHEBI:29105"/>
    </cofactor>
</comment>
<evidence type="ECO:0000313" key="20">
    <source>
        <dbReference type="Proteomes" id="UP000029737"/>
    </source>
</evidence>
<keyword evidence="8" id="KW-0862">Zinc</keyword>
<keyword evidence="13" id="KW-0326">Glycosidase</keyword>
<dbReference type="Pfam" id="PF01149">
    <property type="entry name" value="Fapy_DNA_glyco"/>
    <property type="match status" value="1"/>
</dbReference>
<dbReference type="EC" id="4.2.99.18" evidence="3"/>
<dbReference type="AlphaFoldDB" id="A0A099D3G4"/>
<dbReference type="Gene3D" id="3.20.190.10">
    <property type="entry name" value="MutM-like, N-terminal"/>
    <property type="match status" value="1"/>
</dbReference>
<dbReference type="InterPro" id="IPR012319">
    <property type="entry name" value="FPG_cat"/>
</dbReference>
<dbReference type="GO" id="GO:0006284">
    <property type="term" value="P:base-excision repair"/>
    <property type="evidence" value="ECO:0007669"/>
    <property type="project" value="InterPro"/>
</dbReference>
<dbReference type="SUPFAM" id="SSF46946">
    <property type="entry name" value="S13-like H2TH domain"/>
    <property type="match status" value="1"/>
</dbReference>
<proteinExistence type="inferred from homology"/>
<protein>
    <recommendedName>
        <fullName evidence="3">DNA-(apurinic or apyrimidinic site) lyase</fullName>
        <ecNumber evidence="3">4.2.99.18</ecNumber>
    </recommendedName>
</protein>
<comment type="catalytic activity">
    <reaction evidence="14">
        <text>2'-deoxyribonucleotide-(2'-deoxyribose 5'-phosphate)-2'-deoxyribonucleotide-DNA = a 3'-end 2'-deoxyribonucleotide-(2,3-dehydro-2,3-deoxyribose 5'-phosphate)-DNA + a 5'-end 5'-phospho-2'-deoxyribonucleoside-DNA + H(+)</text>
        <dbReference type="Rhea" id="RHEA:66592"/>
        <dbReference type="Rhea" id="RHEA-COMP:13180"/>
        <dbReference type="Rhea" id="RHEA-COMP:16897"/>
        <dbReference type="Rhea" id="RHEA-COMP:17067"/>
        <dbReference type="ChEBI" id="CHEBI:15378"/>
        <dbReference type="ChEBI" id="CHEBI:136412"/>
        <dbReference type="ChEBI" id="CHEBI:157695"/>
        <dbReference type="ChEBI" id="CHEBI:167181"/>
        <dbReference type="EC" id="4.2.99.18"/>
    </reaction>
</comment>
<reference evidence="19 20" key="1">
    <citation type="journal article" date="2014" name="PLoS ONE">
        <title>Identification and Characterization of a New Erythromycin Biosynthetic Gene Cluster in Actinopolyspora erythraea YIM90600, a Novel Erythronolide-Producing Halophilic Actinomycete Isolated from Salt Field.</title>
        <authorList>
            <person name="Chen D."/>
            <person name="Feng J."/>
            <person name="Huang L."/>
            <person name="Zhang Q."/>
            <person name="Wu J."/>
            <person name="Zhu X."/>
            <person name="Duan Y."/>
            <person name="Xu Z."/>
        </authorList>
    </citation>
    <scope>NUCLEOTIDE SEQUENCE [LARGE SCALE GENOMIC DNA]</scope>
    <source>
        <strain evidence="19 20">YIM90600</strain>
    </source>
</reference>
<evidence type="ECO:0000256" key="14">
    <source>
        <dbReference type="ARBA" id="ARBA00044632"/>
    </source>
</evidence>
<gene>
    <name evidence="18" type="ORF">CDG81_05760</name>
    <name evidence="19" type="ORF">IL38_20770</name>
</gene>
<evidence type="ECO:0000256" key="4">
    <source>
        <dbReference type="ARBA" id="ARBA00022723"/>
    </source>
</evidence>
<dbReference type="PANTHER" id="PTHR42697">
    <property type="entry name" value="ENDONUCLEASE 8"/>
    <property type="match status" value="1"/>
</dbReference>
<evidence type="ECO:0000313" key="21">
    <source>
        <dbReference type="Proteomes" id="UP000215043"/>
    </source>
</evidence>
<dbReference type="SUPFAM" id="SSF81624">
    <property type="entry name" value="N-terminal domain of MutM-like DNA repair proteins"/>
    <property type="match status" value="1"/>
</dbReference>
<dbReference type="InterPro" id="IPR035937">
    <property type="entry name" value="FPG_N"/>
</dbReference>
<evidence type="ECO:0000256" key="2">
    <source>
        <dbReference type="ARBA" id="ARBA00009409"/>
    </source>
</evidence>
<dbReference type="Pfam" id="PF06831">
    <property type="entry name" value="H2TH"/>
    <property type="match status" value="1"/>
</dbReference>
<evidence type="ECO:0000256" key="8">
    <source>
        <dbReference type="ARBA" id="ARBA00022833"/>
    </source>
</evidence>
<dbReference type="FunFam" id="1.10.8.50:FF:000003">
    <property type="entry name" value="Formamidopyrimidine-DNA glycosylase"/>
    <property type="match status" value="1"/>
</dbReference>
<dbReference type="HOGENOM" id="CLU_038423_2_1_11"/>
<keyword evidence="11" id="KW-0456">Lyase</keyword>
<feature type="domain" description="FPG-type" evidence="16">
    <location>
        <begin position="233"/>
        <end position="267"/>
    </location>
</feature>
<evidence type="ECO:0000256" key="12">
    <source>
        <dbReference type="ARBA" id="ARBA00023268"/>
    </source>
</evidence>
<feature type="domain" description="Formamidopyrimidine-DNA glycosylase catalytic" evidence="17">
    <location>
        <begin position="2"/>
        <end position="93"/>
    </location>
</feature>
<evidence type="ECO:0000256" key="15">
    <source>
        <dbReference type="PROSITE-ProRule" id="PRU00391"/>
    </source>
</evidence>
<dbReference type="GO" id="GO:0140078">
    <property type="term" value="F:class I DNA-(apurinic or apyrimidinic site) endonuclease activity"/>
    <property type="evidence" value="ECO:0007669"/>
    <property type="project" value="UniProtKB-EC"/>
</dbReference>
<evidence type="ECO:0000259" key="16">
    <source>
        <dbReference type="PROSITE" id="PS51066"/>
    </source>
</evidence>
<evidence type="ECO:0000256" key="6">
    <source>
        <dbReference type="ARBA" id="ARBA00022771"/>
    </source>
</evidence>
<evidence type="ECO:0000259" key="17">
    <source>
        <dbReference type="PROSITE" id="PS51068"/>
    </source>
</evidence>
<dbReference type="eggNOG" id="COG0266">
    <property type="taxonomic scope" value="Bacteria"/>
</dbReference>
<keyword evidence="7" id="KW-0378">Hydrolase</keyword>
<dbReference type="PROSITE" id="PS51066">
    <property type="entry name" value="ZF_FPG_2"/>
    <property type="match status" value="1"/>
</dbReference>
<keyword evidence="9" id="KW-0238">DNA-binding</keyword>
<dbReference type="InterPro" id="IPR010979">
    <property type="entry name" value="Ribosomal_uS13-like_H2TH"/>
</dbReference>
<keyword evidence="12" id="KW-0511">Multifunctional enzyme</keyword>
<evidence type="ECO:0000256" key="9">
    <source>
        <dbReference type="ARBA" id="ARBA00023125"/>
    </source>
</evidence>
<dbReference type="OrthoDB" id="9800855at2"/>
<dbReference type="Gene3D" id="1.10.8.50">
    <property type="match status" value="1"/>
</dbReference>
<organism evidence="18 21">
    <name type="scientific">Actinopolyspora erythraea</name>
    <dbReference type="NCBI Taxonomy" id="414996"/>
    <lineage>
        <taxon>Bacteria</taxon>
        <taxon>Bacillati</taxon>
        <taxon>Actinomycetota</taxon>
        <taxon>Actinomycetes</taxon>
        <taxon>Actinopolysporales</taxon>
        <taxon>Actinopolysporaceae</taxon>
        <taxon>Actinopolyspora</taxon>
    </lineage>
</organism>
<dbReference type="PANTHER" id="PTHR42697:SF3">
    <property type="entry name" value="ENDONUCLEASE 8 1"/>
    <property type="match status" value="1"/>
</dbReference>
<evidence type="ECO:0000256" key="5">
    <source>
        <dbReference type="ARBA" id="ARBA00022763"/>
    </source>
</evidence>
<evidence type="ECO:0000256" key="11">
    <source>
        <dbReference type="ARBA" id="ARBA00023239"/>
    </source>
</evidence>
<evidence type="ECO:0000256" key="13">
    <source>
        <dbReference type="ARBA" id="ARBA00023295"/>
    </source>
</evidence>
<dbReference type="InterPro" id="IPR000214">
    <property type="entry name" value="Znf_DNA_glyclase/AP_lyase"/>
</dbReference>
<evidence type="ECO:0000256" key="1">
    <source>
        <dbReference type="ARBA" id="ARBA00001947"/>
    </source>
</evidence>
<keyword evidence="20" id="KW-1185">Reference proteome</keyword>
<name>A0A099D3G4_9ACTN</name>
<evidence type="ECO:0000256" key="3">
    <source>
        <dbReference type="ARBA" id="ARBA00012720"/>
    </source>
</evidence>